<dbReference type="InterPro" id="IPR012854">
    <property type="entry name" value="Cu_amine_oxidase-like_N"/>
</dbReference>
<dbReference type="PROSITE" id="PS51910">
    <property type="entry name" value="GH18_2"/>
    <property type="match status" value="1"/>
</dbReference>
<protein>
    <recommendedName>
        <fullName evidence="2">GH18 domain-containing protein</fullName>
    </recommendedName>
</protein>
<dbReference type="OrthoDB" id="9775889at2"/>
<dbReference type="SMART" id="SM00636">
    <property type="entry name" value="Glyco_18"/>
    <property type="match status" value="1"/>
</dbReference>
<dbReference type="AlphaFoldDB" id="A0A3P7P2X7"/>
<dbReference type="PANTHER" id="PTHR46066">
    <property type="entry name" value="CHITINASE DOMAIN-CONTAINING PROTEIN 1 FAMILY MEMBER"/>
    <property type="match status" value="1"/>
</dbReference>
<keyword evidence="1" id="KW-0472">Membrane</keyword>
<reference evidence="3 4" key="1">
    <citation type="submission" date="2018-09" db="EMBL/GenBank/DDBJ databases">
        <authorList>
            <person name="Postec A."/>
        </authorList>
    </citation>
    <scope>NUCLEOTIDE SEQUENCE [LARGE SCALE GENOMIC DNA]</scope>
    <source>
        <strain evidence="3">70B-A</strain>
    </source>
</reference>
<dbReference type="RefSeq" id="WP_125137100.1">
    <property type="nucleotide sequence ID" value="NZ_LR130778.1"/>
</dbReference>
<dbReference type="PANTHER" id="PTHR46066:SF2">
    <property type="entry name" value="CHITINASE DOMAIN-CONTAINING PROTEIN 1"/>
    <property type="match status" value="1"/>
</dbReference>
<proteinExistence type="predicted"/>
<sequence length="577" mass="66677">MLKLLRVIALIIVFLLVGFGTNFFIMKNVDETYLIAPNMTMEPVENLMTGLSEDETLVIMENKMIELDHYPRYVDDVVYVPITFVMDYFNDGFYWDNEEKILTYTTLKDVIRMETDALTYFVNKDPISLEIPIRELVADIPYMPLELVKKFAHHDFYYDGTIDTLTIEDKSLDGTYGIVSPSTLEYGVIRSWKDQKSTVVKKAARGEEVKIYDDDGIWQQVRTKEGLIGYIRKDEMGQERHIAGEPVVREIYNYDTRPTFDGALNLAWHQVTNTTANRYLEDVLEGVHGLNVISPTWLHIKDSEGNITNIADLDYVNKAHARGIQVWALFSNQFDRKLTHEVLSSTTKREKLIRELLALSALYNLDGINVDFENVGQEDGIYFIQFIKELTPYLKNQGLVVSVDMYVPSQWTAHYGRKEIGEIVDYVMIMAYDEHWSTSPDSGSVASIGFVEKGIVDTLKEVPKEKTVLGLPYYTRRWTEEVVDGEIKVSSRAYGMDTAYKIMTDEGVTFRWLDDIKQYYGEYEKDGKTYKMWLEEEQSIEEKVKLLSKHQLVGVAGWKIGLEKEAIWDVLRKYLVP</sequence>
<keyword evidence="1" id="KW-1133">Transmembrane helix</keyword>
<dbReference type="Gene3D" id="3.20.20.80">
    <property type="entry name" value="Glycosidases"/>
    <property type="match status" value="1"/>
</dbReference>
<dbReference type="SUPFAM" id="SSF55383">
    <property type="entry name" value="Copper amine oxidase, domain N"/>
    <property type="match status" value="1"/>
</dbReference>
<evidence type="ECO:0000256" key="1">
    <source>
        <dbReference type="SAM" id="Phobius"/>
    </source>
</evidence>
<dbReference type="GO" id="GO:0008061">
    <property type="term" value="F:chitin binding"/>
    <property type="evidence" value="ECO:0007669"/>
    <property type="project" value="InterPro"/>
</dbReference>
<dbReference type="Gene3D" id="2.30.30.40">
    <property type="entry name" value="SH3 Domains"/>
    <property type="match status" value="1"/>
</dbReference>
<evidence type="ECO:0000313" key="4">
    <source>
        <dbReference type="Proteomes" id="UP000279029"/>
    </source>
</evidence>
<dbReference type="InterPro" id="IPR029070">
    <property type="entry name" value="Chitinase_insertion_sf"/>
</dbReference>
<dbReference type="InterPro" id="IPR001223">
    <property type="entry name" value="Glyco_hydro18_cat"/>
</dbReference>
<organism evidence="3 4">
    <name type="scientific">Petrocella atlantisensis</name>
    <dbReference type="NCBI Taxonomy" id="2173034"/>
    <lineage>
        <taxon>Bacteria</taxon>
        <taxon>Bacillati</taxon>
        <taxon>Bacillota</taxon>
        <taxon>Clostridia</taxon>
        <taxon>Lachnospirales</taxon>
        <taxon>Vallitaleaceae</taxon>
        <taxon>Petrocella</taxon>
    </lineage>
</organism>
<dbReference type="SUPFAM" id="SSF51445">
    <property type="entry name" value="(Trans)glycosidases"/>
    <property type="match status" value="1"/>
</dbReference>
<dbReference type="InterPro" id="IPR011583">
    <property type="entry name" value="Chitinase_II/V-like_cat"/>
</dbReference>
<dbReference type="Pfam" id="PF07833">
    <property type="entry name" value="Cu_amine_oxidN1"/>
    <property type="match status" value="1"/>
</dbReference>
<feature type="transmembrane region" description="Helical" evidence="1">
    <location>
        <begin position="7"/>
        <end position="26"/>
    </location>
</feature>
<evidence type="ECO:0000313" key="3">
    <source>
        <dbReference type="EMBL" id="VDN47860.1"/>
    </source>
</evidence>
<evidence type="ECO:0000259" key="2">
    <source>
        <dbReference type="PROSITE" id="PS51910"/>
    </source>
</evidence>
<dbReference type="GO" id="GO:0005975">
    <property type="term" value="P:carbohydrate metabolic process"/>
    <property type="evidence" value="ECO:0007669"/>
    <property type="project" value="InterPro"/>
</dbReference>
<dbReference type="EMBL" id="LR130778">
    <property type="protein sequence ID" value="VDN47860.1"/>
    <property type="molecule type" value="Genomic_DNA"/>
</dbReference>
<dbReference type="Pfam" id="PF08239">
    <property type="entry name" value="SH3_3"/>
    <property type="match status" value="1"/>
</dbReference>
<dbReference type="KEGG" id="cbar:PATL70BA_1981"/>
<accession>A0A3P7P2X7</accession>
<name>A0A3P7P2X7_9FIRM</name>
<dbReference type="InterPro" id="IPR003646">
    <property type="entry name" value="SH3-like_bac-type"/>
</dbReference>
<dbReference type="Pfam" id="PF00704">
    <property type="entry name" value="Glyco_hydro_18"/>
    <property type="match status" value="1"/>
</dbReference>
<dbReference type="Proteomes" id="UP000279029">
    <property type="component" value="Chromosome"/>
</dbReference>
<dbReference type="InterPro" id="IPR036582">
    <property type="entry name" value="Mao_N_sf"/>
</dbReference>
<gene>
    <name evidence="3" type="ORF">PATL70BA_1981</name>
</gene>
<keyword evidence="1" id="KW-0812">Transmembrane</keyword>
<keyword evidence="4" id="KW-1185">Reference proteome</keyword>
<dbReference type="Gene3D" id="3.10.50.10">
    <property type="match status" value="1"/>
</dbReference>
<dbReference type="InterPro" id="IPR017853">
    <property type="entry name" value="GH"/>
</dbReference>
<feature type="domain" description="GH18" evidence="2">
    <location>
        <begin position="262"/>
        <end position="577"/>
    </location>
</feature>